<dbReference type="NCBIfam" id="NF041623">
    <property type="entry name" value="KwaB"/>
    <property type="match status" value="1"/>
</dbReference>
<dbReference type="InterPro" id="IPR032359">
    <property type="entry name" value="KwaB-like"/>
</dbReference>
<dbReference type="EMBL" id="QNRY01000028">
    <property type="protein sequence ID" value="RBP60965.1"/>
    <property type="molecule type" value="Genomic_DNA"/>
</dbReference>
<dbReference type="Pfam" id="PF16162">
    <property type="entry name" value="KwaB"/>
    <property type="match status" value="1"/>
</dbReference>
<protein>
    <submittedName>
        <fullName evidence="1">Uncharacterized protein DUF4868</fullName>
    </submittedName>
</protein>
<accession>A0A366I343</accession>
<evidence type="ECO:0000313" key="1">
    <source>
        <dbReference type="EMBL" id="RBP60965.1"/>
    </source>
</evidence>
<name>A0A366I343_9GAMM</name>
<sequence>MSTQYLDKKGLDSNLSYYIKNKDNIAIIVYAILKDSSTPYRMDIEGSAQDGLKQLFLDSIQDNIIDNQDLHILPLSSADERGNVIYHYDIQWPAELTSLHPTLGQLIEPVFDFNKQLIDNIRVLLICIGNADQQIVLYKTMAPVNIFSRTGFFLMKSETRLEEIKNDFFRVSGNFQIMKIEGELYVIDLKSVEKMFGFHEVIKREAKIGMKAIEQMDILVDIDVIKELLEDVKYARKLTKIAKASPVIEAKIENNKIIEFCKIYPYLKNRIRFSADGTKISLDTKVSKDLFIKILMDDFLTSQLTQFYYESLAKDTVKVVTDAPKGN</sequence>
<dbReference type="InterPro" id="IPR048119">
    <property type="entry name" value="KwaB"/>
</dbReference>
<proteinExistence type="predicted"/>
<organism evidence="1 2">
    <name type="scientific">Brenneria salicis ATCC 15712 = DSM 30166</name>
    <dbReference type="NCBI Taxonomy" id="714314"/>
    <lineage>
        <taxon>Bacteria</taxon>
        <taxon>Pseudomonadati</taxon>
        <taxon>Pseudomonadota</taxon>
        <taxon>Gammaproteobacteria</taxon>
        <taxon>Enterobacterales</taxon>
        <taxon>Pectobacteriaceae</taxon>
        <taxon>Brenneria</taxon>
    </lineage>
</organism>
<dbReference type="RefSeq" id="WP_113867767.1">
    <property type="nucleotide sequence ID" value="NZ_AGJP01000001.1"/>
</dbReference>
<gene>
    <name evidence="1" type="ORF">DES54_12817</name>
</gene>
<comment type="caution">
    <text evidence="1">The sequence shown here is derived from an EMBL/GenBank/DDBJ whole genome shotgun (WGS) entry which is preliminary data.</text>
</comment>
<dbReference type="Proteomes" id="UP000253046">
    <property type="component" value="Unassembled WGS sequence"/>
</dbReference>
<reference evidence="1 2" key="1">
    <citation type="submission" date="2018-06" db="EMBL/GenBank/DDBJ databases">
        <title>Genomic Encyclopedia of Type Strains, Phase IV (KMG-IV): sequencing the most valuable type-strain genomes for metagenomic binning, comparative biology and taxonomic classification.</title>
        <authorList>
            <person name="Goeker M."/>
        </authorList>
    </citation>
    <scope>NUCLEOTIDE SEQUENCE [LARGE SCALE GENOMIC DNA]</scope>
    <source>
        <strain evidence="1 2">DSM 30166</strain>
    </source>
</reference>
<evidence type="ECO:0000313" key="2">
    <source>
        <dbReference type="Proteomes" id="UP000253046"/>
    </source>
</evidence>
<dbReference type="AlphaFoldDB" id="A0A366I343"/>
<keyword evidence="2" id="KW-1185">Reference proteome</keyword>